<evidence type="ECO:0000256" key="2">
    <source>
        <dbReference type="ARBA" id="ARBA00022692"/>
    </source>
</evidence>
<gene>
    <name evidence="6" type="ORF">BDQ12DRAFT_707410</name>
</gene>
<comment type="subcellular location">
    <subcellularLocation>
        <location evidence="1">Membrane</location>
        <topology evidence="1">Multi-pass membrane protein</topology>
    </subcellularLocation>
</comment>
<dbReference type="Proteomes" id="UP000308652">
    <property type="component" value="Unassembled WGS sequence"/>
</dbReference>
<evidence type="ECO:0000313" key="6">
    <source>
        <dbReference type="EMBL" id="TFK33137.1"/>
    </source>
</evidence>
<dbReference type="GO" id="GO:0008381">
    <property type="term" value="F:mechanosensitive monoatomic ion channel activity"/>
    <property type="evidence" value="ECO:0007669"/>
    <property type="project" value="TreeGrafter"/>
</dbReference>
<organism evidence="6 7">
    <name type="scientific">Crucibulum laeve</name>
    <dbReference type="NCBI Taxonomy" id="68775"/>
    <lineage>
        <taxon>Eukaryota</taxon>
        <taxon>Fungi</taxon>
        <taxon>Dikarya</taxon>
        <taxon>Basidiomycota</taxon>
        <taxon>Agaricomycotina</taxon>
        <taxon>Agaricomycetes</taxon>
        <taxon>Agaricomycetidae</taxon>
        <taxon>Agaricales</taxon>
        <taxon>Agaricineae</taxon>
        <taxon>Nidulariaceae</taxon>
        <taxon>Crucibulum</taxon>
    </lineage>
</organism>
<dbReference type="InterPro" id="IPR036019">
    <property type="entry name" value="MscL_channel"/>
</dbReference>
<dbReference type="GO" id="GO:0016020">
    <property type="term" value="C:membrane"/>
    <property type="evidence" value="ECO:0007669"/>
    <property type="project" value="UniProtKB-SubCell"/>
</dbReference>
<evidence type="ECO:0000313" key="7">
    <source>
        <dbReference type="Proteomes" id="UP000308652"/>
    </source>
</evidence>
<dbReference type="Gene3D" id="1.10.1200.120">
    <property type="entry name" value="Large-conductance mechanosensitive channel, MscL, domain 1"/>
    <property type="match status" value="1"/>
</dbReference>
<sequence length="188" mass="21394">MSDSRWNTDTETHQSLLRTEYTISRKVKGAWAGFVDFALRDNVLEVAVGLIIATAFTKVVNSLVSDVLLPPISLLPFMSKNLEEKFWILRKGPHYHYPDGYNTRQQAMEDGAVTLTYGAFINNFVNFLSLGIILYIIANLYGWLSKDSIITHTVKCTYCRKQISAKAKRCPMCTSWLDGRDERETSDL</sequence>
<dbReference type="EMBL" id="ML213654">
    <property type="protein sequence ID" value="TFK33137.1"/>
    <property type="molecule type" value="Genomic_DNA"/>
</dbReference>
<keyword evidence="4 5" id="KW-0472">Membrane</keyword>
<dbReference type="SUPFAM" id="SSF81330">
    <property type="entry name" value="Gated mechanosensitive channel"/>
    <property type="match status" value="1"/>
</dbReference>
<name>A0A5C3LKQ5_9AGAR</name>
<accession>A0A5C3LKQ5</accession>
<evidence type="ECO:0000256" key="3">
    <source>
        <dbReference type="ARBA" id="ARBA00022989"/>
    </source>
</evidence>
<dbReference type="InterPro" id="IPR037673">
    <property type="entry name" value="MSC/AndL"/>
</dbReference>
<keyword evidence="3 5" id="KW-1133">Transmembrane helix</keyword>
<dbReference type="PANTHER" id="PTHR30266:SF2">
    <property type="entry name" value="LARGE-CONDUCTANCE MECHANOSENSITIVE CHANNEL"/>
    <property type="match status" value="1"/>
</dbReference>
<keyword evidence="7" id="KW-1185">Reference proteome</keyword>
<evidence type="ECO:0000256" key="4">
    <source>
        <dbReference type="ARBA" id="ARBA00023136"/>
    </source>
</evidence>
<protein>
    <submittedName>
        <fullName evidence="6">Ion channel</fullName>
    </submittedName>
</protein>
<dbReference type="STRING" id="68775.A0A5C3LKQ5"/>
<reference evidence="6 7" key="1">
    <citation type="journal article" date="2019" name="Nat. Ecol. Evol.">
        <title>Megaphylogeny resolves global patterns of mushroom evolution.</title>
        <authorList>
            <person name="Varga T."/>
            <person name="Krizsan K."/>
            <person name="Foldi C."/>
            <person name="Dima B."/>
            <person name="Sanchez-Garcia M."/>
            <person name="Sanchez-Ramirez S."/>
            <person name="Szollosi G.J."/>
            <person name="Szarkandi J.G."/>
            <person name="Papp V."/>
            <person name="Albert L."/>
            <person name="Andreopoulos W."/>
            <person name="Angelini C."/>
            <person name="Antonin V."/>
            <person name="Barry K.W."/>
            <person name="Bougher N.L."/>
            <person name="Buchanan P."/>
            <person name="Buyck B."/>
            <person name="Bense V."/>
            <person name="Catcheside P."/>
            <person name="Chovatia M."/>
            <person name="Cooper J."/>
            <person name="Damon W."/>
            <person name="Desjardin D."/>
            <person name="Finy P."/>
            <person name="Geml J."/>
            <person name="Haridas S."/>
            <person name="Hughes K."/>
            <person name="Justo A."/>
            <person name="Karasinski D."/>
            <person name="Kautmanova I."/>
            <person name="Kiss B."/>
            <person name="Kocsube S."/>
            <person name="Kotiranta H."/>
            <person name="LaButti K.M."/>
            <person name="Lechner B.E."/>
            <person name="Liimatainen K."/>
            <person name="Lipzen A."/>
            <person name="Lukacs Z."/>
            <person name="Mihaltcheva S."/>
            <person name="Morgado L.N."/>
            <person name="Niskanen T."/>
            <person name="Noordeloos M.E."/>
            <person name="Ohm R.A."/>
            <person name="Ortiz-Santana B."/>
            <person name="Ovrebo C."/>
            <person name="Racz N."/>
            <person name="Riley R."/>
            <person name="Savchenko A."/>
            <person name="Shiryaev A."/>
            <person name="Soop K."/>
            <person name="Spirin V."/>
            <person name="Szebenyi C."/>
            <person name="Tomsovsky M."/>
            <person name="Tulloss R.E."/>
            <person name="Uehling J."/>
            <person name="Grigoriev I.V."/>
            <person name="Vagvolgyi C."/>
            <person name="Papp T."/>
            <person name="Martin F.M."/>
            <person name="Miettinen O."/>
            <person name="Hibbett D.S."/>
            <person name="Nagy L.G."/>
        </authorList>
    </citation>
    <scope>NUCLEOTIDE SEQUENCE [LARGE SCALE GENOMIC DNA]</scope>
    <source>
        <strain evidence="6 7">CBS 166.37</strain>
    </source>
</reference>
<dbReference type="Pfam" id="PF01741">
    <property type="entry name" value="MscL"/>
    <property type="match status" value="1"/>
</dbReference>
<dbReference type="OrthoDB" id="10010920at2759"/>
<keyword evidence="2 5" id="KW-0812">Transmembrane</keyword>
<dbReference type="FunFam" id="1.10.1200.120:FF:000004">
    <property type="entry name" value="Ion channel, putative"/>
    <property type="match status" value="1"/>
</dbReference>
<feature type="transmembrane region" description="Helical" evidence="5">
    <location>
        <begin position="124"/>
        <end position="144"/>
    </location>
</feature>
<proteinExistence type="predicted"/>
<evidence type="ECO:0000256" key="5">
    <source>
        <dbReference type="SAM" id="Phobius"/>
    </source>
</evidence>
<dbReference type="PANTHER" id="PTHR30266">
    <property type="entry name" value="MECHANOSENSITIVE CHANNEL MSCL"/>
    <property type="match status" value="1"/>
</dbReference>
<evidence type="ECO:0000256" key="1">
    <source>
        <dbReference type="ARBA" id="ARBA00004141"/>
    </source>
</evidence>
<dbReference type="AlphaFoldDB" id="A0A5C3LKQ5"/>